<dbReference type="PANTHER" id="PTHR40470">
    <property type="entry name" value="PHYTANOYL-COA DIOXYGENASE FAMILY PROTEIN (AFU_ORTHOLOGUE AFUA_2G15850)"/>
    <property type="match status" value="1"/>
</dbReference>
<dbReference type="AlphaFoldDB" id="A0A6A6BHH5"/>
<dbReference type="PANTHER" id="PTHR40470:SF1">
    <property type="entry name" value="PHYTANOYL-COA DIOXYGENASE FAMILY PROTEIN (AFU_ORTHOLOGUE AFUA_2G15850)"/>
    <property type="match status" value="1"/>
</dbReference>
<name>A0A6A6BHH5_9PEZI</name>
<dbReference type="EMBL" id="ML995483">
    <property type="protein sequence ID" value="KAF2142785.1"/>
    <property type="molecule type" value="Genomic_DNA"/>
</dbReference>
<evidence type="ECO:0008006" key="3">
    <source>
        <dbReference type="Google" id="ProtNLM"/>
    </source>
</evidence>
<proteinExistence type="predicted"/>
<protein>
    <recommendedName>
        <fullName evidence="3">Phytanoyl-CoA dioxygenase family protein</fullName>
    </recommendedName>
</protein>
<dbReference type="Pfam" id="PF05721">
    <property type="entry name" value="PhyH"/>
    <property type="match status" value="1"/>
</dbReference>
<accession>A0A6A6BHH5</accession>
<dbReference type="Proteomes" id="UP000799438">
    <property type="component" value="Unassembled WGS sequence"/>
</dbReference>
<dbReference type="SUPFAM" id="SSF51197">
    <property type="entry name" value="Clavaminate synthase-like"/>
    <property type="match status" value="1"/>
</dbReference>
<keyword evidence="2" id="KW-1185">Reference proteome</keyword>
<reference evidence="1" key="1">
    <citation type="journal article" date="2020" name="Stud. Mycol.">
        <title>101 Dothideomycetes genomes: a test case for predicting lifestyles and emergence of pathogens.</title>
        <authorList>
            <person name="Haridas S."/>
            <person name="Albert R."/>
            <person name="Binder M."/>
            <person name="Bloem J."/>
            <person name="Labutti K."/>
            <person name="Salamov A."/>
            <person name="Andreopoulos B."/>
            <person name="Baker S."/>
            <person name="Barry K."/>
            <person name="Bills G."/>
            <person name="Bluhm B."/>
            <person name="Cannon C."/>
            <person name="Castanera R."/>
            <person name="Culley D."/>
            <person name="Daum C."/>
            <person name="Ezra D."/>
            <person name="Gonzalez J."/>
            <person name="Henrissat B."/>
            <person name="Kuo A."/>
            <person name="Liang C."/>
            <person name="Lipzen A."/>
            <person name="Lutzoni F."/>
            <person name="Magnuson J."/>
            <person name="Mondo S."/>
            <person name="Nolan M."/>
            <person name="Ohm R."/>
            <person name="Pangilinan J."/>
            <person name="Park H.-J."/>
            <person name="Ramirez L."/>
            <person name="Alfaro M."/>
            <person name="Sun H."/>
            <person name="Tritt A."/>
            <person name="Yoshinaga Y."/>
            <person name="Zwiers L.-H."/>
            <person name="Turgeon B."/>
            <person name="Goodwin S."/>
            <person name="Spatafora J."/>
            <person name="Crous P."/>
            <person name="Grigoriev I."/>
        </authorList>
    </citation>
    <scope>NUCLEOTIDE SEQUENCE</scope>
    <source>
        <strain evidence="1">CBS 121167</strain>
    </source>
</reference>
<sequence length="302" mass="33464">MSPPDTQQQQQQPTATDLRASLARDGYVLIPSLLTPSELSALRSATARTTALARSGNWPYIRTLPKQFPPWPSDPSAGIWGVQHLLHPSLPDSTLFAHSYFSDSIMGPCKALLECGDEDLVLELYNLLVRPDADFALRWHRDDISEGAGAEEELERLNRPAFHAQWNLALFDDASLVVVPGSHARARTEAEKTADPFAQEIPGMRVVRMQAGDCVFYNNNILHRGVYKADRERMTLHGSVGMVKGNKERARNVLQHGIGAWIGDTDFSGLDDKLRKRAEAMRERAVLLGSASGDVGYFSKDE</sequence>
<gene>
    <name evidence="1" type="ORF">K452DRAFT_286415</name>
</gene>
<evidence type="ECO:0000313" key="1">
    <source>
        <dbReference type="EMBL" id="KAF2142785.1"/>
    </source>
</evidence>
<dbReference type="RefSeq" id="XP_033398497.1">
    <property type="nucleotide sequence ID" value="XM_033540288.1"/>
</dbReference>
<dbReference type="OrthoDB" id="2106152at2759"/>
<evidence type="ECO:0000313" key="2">
    <source>
        <dbReference type="Proteomes" id="UP000799438"/>
    </source>
</evidence>
<organism evidence="1 2">
    <name type="scientific">Aplosporella prunicola CBS 121167</name>
    <dbReference type="NCBI Taxonomy" id="1176127"/>
    <lineage>
        <taxon>Eukaryota</taxon>
        <taxon>Fungi</taxon>
        <taxon>Dikarya</taxon>
        <taxon>Ascomycota</taxon>
        <taxon>Pezizomycotina</taxon>
        <taxon>Dothideomycetes</taxon>
        <taxon>Dothideomycetes incertae sedis</taxon>
        <taxon>Botryosphaeriales</taxon>
        <taxon>Aplosporellaceae</taxon>
        <taxon>Aplosporella</taxon>
    </lineage>
</organism>
<dbReference type="InterPro" id="IPR008775">
    <property type="entry name" value="Phytyl_CoA_dOase-like"/>
</dbReference>
<dbReference type="GeneID" id="54297784"/>
<dbReference type="Gene3D" id="2.60.120.620">
    <property type="entry name" value="q2cbj1_9rhob like domain"/>
    <property type="match status" value="1"/>
</dbReference>